<comment type="caution">
    <text evidence="2">The sequence shown here is derived from an EMBL/GenBank/DDBJ whole genome shotgun (WGS) entry which is preliminary data.</text>
</comment>
<protein>
    <submittedName>
        <fullName evidence="2">Hydroxylase</fullName>
    </submittedName>
</protein>
<dbReference type="PANTHER" id="PTHR33993">
    <property type="entry name" value="GLYOXALASE-RELATED"/>
    <property type="match status" value="1"/>
</dbReference>
<organism evidence="2 3">
    <name type="scientific">Streptomyces mashuensis</name>
    <dbReference type="NCBI Taxonomy" id="33904"/>
    <lineage>
        <taxon>Bacteria</taxon>
        <taxon>Bacillati</taxon>
        <taxon>Actinomycetota</taxon>
        <taxon>Actinomycetes</taxon>
        <taxon>Kitasatosporales</taxon>
        <taxon>Streptomycetaceae</taxon>
        <taxon>Streptomyces</taxon>
    </lineage>
</organism>
<feature type="domain" description="VOC" evidence="1">
    <location>
        <begin position="10"/>
        <end position="122"/>
    </location>
</feature>
<dbReference type="SUPFAM" id="SSF54593">
    <property type="entry name" value="Glyoxalase/Bleomycin resistance protein/Dihydroxybiphenyl dioxygenase"/>
    <property type="match status" value="1"/>
</dbReference>
<evidence type="ECO:0000259" key="1">
    <source>
        <dbReference type="PROSITE" id="PS51819"/>
    </source>
</evidence>
<dbReference type="PROSITE" id="PS51819">
    <property type="entry name" value="VOC"/>
    <property type="match status" value="2"/>
</dbReference>
<dbReference type="AlphaFoldDB" id="A0A919ED45"/>
<dbReference type="CDD" id="cd07247">
    <property type="entry name" value="SgaA_N_like"/>
    <property type="match status" value="2"/>
</dbReference>
<dbReference type="Proteomes" id="UP000638313">
    <property type="component" value="Unassembled WGS sequence"/>
</dbReference>
<keyword evidence="3" id="KW-1185">Reference proteome</keyword>
<evidence type="ECO:0000313" key="2">
    <source>
        <dbReference type="EMBL" id="GHF54684.1"/>
    </source>
</evidence>
<reference evidence="2" key="2">
    <citation type="submission" date="2020-09" db="EMBL/GenBank/DDBJ databases">
        <authorList>
            <person name="Sun Q."/>
            <person name="Ohkuma M."/>
        </authorList>
    </citation>
    <scope>NUCLEOTIDE SEQUENCE</scope>
    <source>
        <strain evidence="2">JCM 4059</strain>
    </source>
</reference>
<dbReference type="InterPro" id="IPR052164">
    <property type="entry name" value="Anthracycline_SecMetBiosynth"/>
</dbReference>
<dbReference type="PANTHER" id="PTHR33993:SF10">
    <property type="entry name" value="CONSERVED PROTEIN"/>
    <property type="match status" value="1"/>
</dbReference>
<feature type="domain" description="VOC" evidence="1">
    <location>
        <begin position="136"/>
        <end position="258"/>
    </location>
</feature>
<gene>
    <name evidence="2" type="ORF">GCM10010218_39940</name>
</gene>
<dbReference type="InterPro" id="IPR029068">
    <property type="entry name" value="Glyas_Bleomycin-R_OHBP_Dase"/>
</dbReference>
<dbReference type="InterPro" id="IPR037523">
    <property type="entry name" value="VOC_core"/>
</dbReference>
<proteinExistence type="predicted"/>
<dbReference type="Pfam" id="PF00903">
    <property type="entry name" value="Glyoxalase"/>
    <property type="match status" value="2"/>
</dbReference>
<dbReference type="RefSeq" id="WP_190131009.1">
    <property type="nucleotide sequence ID" value="NZ_BNBD01000008.1"/>
</dbReference>
<dbReference type="Gene3D" id="3.10.180.10">
    <property type="entry name" value="2,3-Dihydroxybiphenyl 1,2-Dioxygenase, domain 1"/>
    <property type="match status" value="2"/>
</dbReference>
<reference evidence="2" key="1">
    <citation type="journal article" date="2014" name="Int. J. Syst. Evol. Microbiol.">
        <title>Complete genome sequence of Corynebacterium casei LMG S-19264T (=DSM 44701T), isolated from a smear-ripened cheese.</title>
        <authorList>
            <consortium name="US DOE Joint Genome Institute (JGI-PGF)"/>
            <person name="Walter F."/>
            <person name="Albersmeier A."/>
            <person name="Kalinowski J."/>
            <person name="Ruckert C."/>
        </authorList>
    </citation>
    <scope>NUCLEOTIDE SEQUENCE</scope>
    <source>
        <strain evidence="2">JCM 4059</strain>
    </source>
</reference>
<evidence type="ECO:0000313" key="3">
    <source>
        <dbReference type="Proteomes" id="UP000638313"/>
    </source>
</evidence>
<dbReference type="InterPro" id="IPR004360">
    <property type="entry name" value="Glyas_Fos-R_dOase_dom"/>
</dbReference>
<name>A0A919ED45_9ACTN</name>
<dbReference type="EMBL" id="BNBD01000008">
    <property type="protein sequence ID" value="GHF54684.1"/>
    <property type="molecule type" value="Genomic_DNA"/>
</dbReference>
<accession>A0A919ED45</accession>
<sequence>MLTSTHLPGAPAWLDLGTPDIDGAISFYSAVFGWEYASAGPAVGYGFFRLGGRTVAGVGPLTEEGAGPAWTVYFRTADADATAKAVERAGGTVRMPPGDVFTAGRAAGFTDPTGAEFAVWQAGDVQGLDLVNAPGSAGLVELYTTDLAAARAFYCSVLPWDIRDLPVGGGLQYAVAGPAGAGPDAVHGGLMQLPGEHRAAGARSEWHPYFETDDCDTTLAAAADHGATVVIGAMDAPGSGRMGMVLDPFGAPFAVLTSSRR</sequence>